<sequence length="87" mass="9863">MMRTGLHTVCDTFCVACGSILGWKYLAAFHKSQRYKEGKFILDRHRVLARTPVGHGTPQLSLPQQQHTSGDDQSDEDYSDHQEPMAM</sequence>
<evidence type="ECO:0000256" key="2">
    <source>
        <dbReference type="ARBA" id="ARBA00022723"/>
    </source>
</evidence>
<dbReference type="STRING" id="888268.A0A1E5UL39"/>
<dbReference type="EMBL" id="LWDX02073035">
    <property type="protein sequence ID" value="OEL13538.1"/>
    <property type="molecule type" value="Genomic_DNA"/>
</dbReference>
<evidence type="ECO:0000256" key="3">
    <source>
        <dbReference type="ARBA" id="ARBA00022833"/>
    </source>
</evidence>
<name>A0A1E5UL39_9POAL</name>
<dbReference type="Pfam" id="PF03226">
    <property type="entry name" value="Yippee-Mis18"/>
    <property type="match status" value="1"/>
</dbReference>
<organism evidence="7 8">
    <name type="scientific">Dichanthelium oligosanthes</name>
    <dbReference type="NCBI Taxonomy" id="888268"/>
    <lineage>
        <taxon>Eukaryota</taxon>
        <taxon>Viridiplantae</taxon>
        <taxon>Streptophyta</taxon>
        <taxon>Embryophyta</taxon>
        <taxon>Tracheophyta</taxon>
        <taxon>Spermatophyta</taxon>
        <taxon>Magnoliopsida</taxon>
        <taxon>Liliopsida</taxon>
        <taxon>Poales</taxon>
        <taxon>Poaceae</taxon>
        <taxon>PACMAD clade</taxon>
        <taxon>Panicoideae</taxon>
        <taxon>Panicodae</taxon>
        <taxon>Paniceae</taxon>
        <taxon>Dichantheliinae</taxon>
        <taxon>Dichanthelium</taxon>
    </lineage>
</organism>
<evidence type="ECO:0000313" key="8">
    <source>
        <dbReference type="Proteomes" id="UP000095767"/>
    </source>
</evidence>
<feature type="domain" description="Yippee" evidence="6">
    <location>
        <begin position="1"/>
        <end position="51"/>
    </location>
</feature>
<dbReference type="GO" id="GO:0046872">
    <property type="term" value="F:metal ion binding"/>
    <property type="evidence" value="ECO:0007669"/>
    <property type="project" value="UniProtKB-KW"/>
</dbReference>
<comment type="similarity">
    <text evidence="1 4">Belongs to the yippee family.</text>
</comment>
<keyword evidence="8" id="KW-1185">Reference proteome</keyword>
<keyword evidence="3" id="KW-0862">Zinc</keyword>
<evidence type="ECO:0000313" key="7">
    <source>
        <dbReference type="EMBL" id="OEL13538.1"/>
    </source>
</evidence>
<dbReference type="InterPro" id="IPR039058">
    <property type="entry name" value="Yippee_fam"/>
</dbReference>
<dbReference type="InterPro" id="IPR004910">
    <property type="entry name" value="Yippee/Mis18/Cereblon"/>
</dbReference>
<evidence type="ECO:0000256" key="5">
    <source>
        <dbReference type="SAM" id="MobiDB-lite"/>
    </source>
</evidence>
<accession>A0A1E5UL39</accession>
<comment type="caution">
    <text evidence="7">The sequence shown here is derived from an EMBL/GenBank/DDBJ whole genome shotgun (WGS) entry which is preliminary data.</text>
</comment>
<reference evidence="7 8" key="1">
    <citation type="submission" date="2016-09" db="EMBL/GenBank/DDBJ databases">
        <title>The draft genome of Dichanthelium oligosanthes: A C3 panicoid grass species.</title>
        <authorList>
            <person name="Studer A.J."/>
            <person name="Schnable J.C."/>
            <person name="Brutnell T.P."/>
        </authorList>
    </citation>
    <scope>NUCLEOTIDE SEQUENCE [LARGE SCALE GENOMIC DNA]</scope>
    <source>
        <strain evidence="8">cv. Kellogg 1175</strain>
        <tissue evidence="7">Leaf</tissue>
    </source>
</reference>
<proteinExistence type="inferred from homology"/>
<keyword evidence="2" id="KW-0479">Metal-binding</keyword>
<protein>
    <recommendedName>
        <fullName evidence="4">Protein yippee-like</fullName>
    </recommendedName>
</protein>
<evidence type="ECO:0000256" key="4">
    <source>
        <dbReference type="RuleBase" id="RU110713"/>
    </source>
</evidence>
<dbReference type="PROSITE" id="PS51792">
    <property type="entry name" value="YIPPEE"/>
    <property type="match status" value="1"/>
</dbReference>
<dbReference type="OrthoDB" id="6407410at2759"/>
<dbReference type="PANTHER" id="PTHR13848">
    <property type="entry name" value="PROTEIN YIPPEE-LIKE CG15309-RELATED"/>
    <property type="match status" value="1"/>
</dbReference>
<gene>
    <name evidence="7" type="ORF">BAE44_0025444</name>
</gene>
<feature type="region of interest" description="Disordered" evidence="5">
    <location>
        <begin position="52"/>
        <end position="87"/>
    </location>
</feature>
<dbReference type="Proteomes" id="UP000095767">
    <property type="component" value="Unassembled WGS sequence"/>
</dbReference>
<dbReference type="InterPro" id="IPR034751">
    <property type="entry name" value="Yippee"/>
</dbReference>
<evidence type="ECO:0000259" key="6">
    <source>
        <dbReference type="PROSITE" id="PS51792"/>
    </source>
</evidence>
<evidence type="ECO:0000256" key="1">
    <source>
        <dbReference type="ARBA" id="ARBA00005613"/>
    </source>
</evidence>
<dbReference type="AlphaFoldDB" id="A0A1E5UL39"/>
<feature type="compositionally biased region" description="Polar residues" evidence="5">
    <location>
        <begin position="58"/>
        <end position="68"/>
    </location>
</feature>